<name>A0A2S3UPD1_9HYPH</name>
<reference evidence="1 2" key="1">
    <citation type="submission" date="2018-01" db="EMBL/GenBank/DDBJ databases">
        <title>Genomic Encyclopedia of Archaeal and Bacterial Type Strains, Phase II (KMG-II): from individual species to whole genera.</title>
        <authorList>
            <person name="Goeker M."/>
        </authorList>
    </citation>
    <scope>NUCLEOTIDE SEQUENCE [LARGE SCALE GENOMIC DNA]</scope>
    <source>
        <strain evidence="1 2">DSM 17023</strain>
    </source>
</reference>
<dbReference type="RefSeq" id="WP_103224029.1">
    <property type="nucleotide sequence ID" value="NZ_PPCN01000009.1"/>
</dbReference>
<dbReference type="OrthoDB" id="7679073at2"/>
<dbReference type="AlphaFoldDB" id="A0A2S3UPD1"/>
<sequence length="79" mass="8447">MSAGSSSQSPNDFDRATVLAALGEARLSLIAAKRRMRPKSGLSRSADALICEIDEFALILTGAQDYFHLKAHGTPARQS</sequence>
<protein>
    <submittedName>
        <fullName evidence="1">Uncharacterized protein</fullName>
    </submittedName>
</protein>
<evidence type="ECO:0000313" key="1">
    <source>
        <dbReference type="EMBL" id="POF29349.1"/>
    </source>
</evidence>
<comment type="caution">
    <text evidence="1">The sequence shown here is derived from an EMBL/GenBank/DDBJ whole genome shotgun (WGS) entry which is preliminary data.</text>
</comment>
<gene>
    <name evidence="1" type="ORF">CLV41_109124</name>
</gene>
<dbReference type="EMBL" id="PPCN01000009">
    <property type="protein sequence ID" value="POF29349.1"/>
    <property type="molecule type" value="Genomic_DNA"/>
</dbReference>
<dbReference type="Proteomes" id="UP000236959">
    <property type="component" value="Unassembled WGS sequence"/>
</dbReference>
<organism evidence="1 2">
    <name type="scientific">Roseibium marinum</name>
    <dbReference type="NCBI Taxonomy" id="281252"/>
    <lineage>
        <taxon>Bacteria</taxon>
        <taxon>Pseudomonadati</taxon>
        <taxon>Pseudomonadota</taxon>
        <taxon>Alphaproteobacteria</taxon>
        <taxon>Hyphomicrobiales</taxon>
        <taxon>Stappiaceae</taxon>
        <taxon>Roseibium</taxon>
    </lineage>
</organism>
<keyword evidence="2" id="KW-1185">Reference proteome</keyword>
<proteinExistence type="predicted"/>
<accession>A0A2S3UPD1</accession>
<evidence type="ECO:0000313" key="2">
    <source>
        <dbReference type="Proteomes" id="UP000236959"/>
    </source>
</evidence>